<evidence type="ECO:0000313" key="3">
    <source>
        <dbReference type="EMBL" id="KAF5800049.1"/>
    </source>
</evidence>
<dbReference type="PANTHER" id="PTHR11926">
    <property type="entry name" value="GLUCOSYL/GLUCURONOSYL TRANSFERASES"/>
    <property type="match status" value="1"/>
</dbReference>
<evidence type="ECO:0000256" key="2">
    <source>
        <dbReference type="ARBA" id="ARBA00022679"/>
    </source>
</evidence>
<name>A0A9K3IN94_HELAN</name>
<keyword evidence="4" id="KW-1185">Reference proteome</keyword>
<accession>A0A9K3IN94</accession>
<dbReference type="Gramene" id="mRNA:HanXRQr2_Chr07g0311591">
    <property type="protein sequence ID" value="mRNA:HanXRQr2_Chr07g0311591"/>
    <property type="gene ID" value="HanXRQr2_Chr07g0311591"/>
</dbReference>
<dbReference type="EMBL" id="MNCJ02000322">
    <property type="protein sequence ID" value="KAF5800049.1"/>
    <property type="molecule type" value="Genomic_DNA"/>
</dbReference>
<reference evidence="3" key="1">
    <citation type="journal article" date="2017" name="Nature">
        <title>The sunflower genome provides insights into oil metabolism, flowering and Asterid evolution.</title>
        <authorList>
            <person name="Badouin H."/>
            <person name="Gouzy J."/>
            <person name="Grassa C.J."/>
            <person name="Murat F."/>
            <person name="Staton S.E."/>
            <person name="Cottret L."/>
            <person name="Lelandais-Briere C."/>
            <person name="Owens G.L."/>
            <person name="Carrere S."/>
            <person name="Mayjonade B."/>
            <person name="Legrand L."/>
            <person name="Gill N."/>
            <person name="Kane N.C."/>
            <person name="Bowers J.E."/>
            <person name="Hubner S."/>
            <person name="Bellec A."/>
            <person name="Berard A."/>
            <person name="Berges H."/>
            <person name="Blanchet N."/>
            <person name="Boniface M.C."/>
            <person name="Brunel D."/>
            <person name="Catrice O."/>
            <person name="Chaidir N."/>
            <person name="Claudel C."/>
            <person name="Donnadieu C."/>
            <person name="Faraut T."/>
            <person name="Fievet G."/>
            <person name="Helmstetter N."/>
            <person name="King M."/>
            <person name="Knapp S.J."/>
            <person name="Lai Z."/>
            <person name="Le Paslier M.C."/>
            <person name="Lippi Y."/>
            <person name="Lorenzon L."/>
            <person name="Mandel J.R."/>
            <person name="Marage G."/>
            <person name="Marchand G."/>
            <person name="Marquand E."/>
            <person name="Bret-Mestries E."/>
            <person name="Morien E."/>
            <person name="Nambeesan S."/>
            <person name="Nguyen T."/>
            <person name="Pegot-Espagnet P."/>
            <person name="Pouilly N."/>
            <person name="Raftis F."/>
            <person name="Sallet E."/>
            <person name="Schiex T."/>
            <person name="Thomas J."/>
            <person name="Vandecasteele C."/>
            <person name="Vares D."/>
            <person name="Vear F."/>
            <person name="Vautrin S."/>
            <person name="Crespi M."/>
            <person name="Mangin B."/>
            <person name="Burke J.M."/>
            <person name="Salse J."/>
            <person name="Munos S."/>
            <person name="Vincourt P."/>
            <person name="Rieseberg L.H."/>
            <person name="Langlade N.B."/>
        </authorList>
    </citation>
    <scope>NUCLEOTIDE SEQUENCE</scope>
    <source>
        <tissue evidence="3">Leaves</tissue>
    </source>
</reference>
<dbReference type="Pfam" id="PF00201">
    <property type="entry name" value="UDPGT"/>
    <property type="match status" value="1"/>
</dbReference>
<reference evidence="3" key="2">
    <citation type="submission" date="2020-06" db="EMBL/GenBank/DDBJ databases">
        <title>Helianthus annuus Genome sequencing and assembly Release 2.</title>
        <authorList>
            <person name="Gouzy J."/>
            <person name="Langlade N."/>
            <person name="Munos S."/>
        </authorList>
    </citation>
    <scope>NUCLEOTIDE SEQUENCE</scope>
    <source>
        <tissue evidence="3">Leaves</tissue>
    </source>
</reference>
<dbReference type="Proteomes" id="UP000215914">
    <property type="component" value="Unassembled WGS sequence"/>
</dbReference>
<dbReference type="GO" id="GO:0035251">
    <property type="term" value="F:UDP-glucosyltransferase activity"/>
    <property type="evidence" value="ECO:0007669"/>
    <property type="project" value="UniProtKB-ARBA"/>
</dbReference>
<keyword evidence="2" id="KW-0808">Transferase</keyword>
<evidence type="ECO:0000256" key="1">
    <source>
        <dbReference type="ARBA" id="ARBA00009995"/>
    </source>
</evidence>
<evidence type="ECO:0000313" key="4">
    <source>
        <dbReference type="Proteomes" id="UP000215914"/>
    </source>
</evidence>
<gene>
    <name evidence="3" type="ORF">HanXRQr2_Chr07g0311591</name>
</gene>
<proteinExistence type="inferred from homology"/>
<sequence>MIITQGLKNADRQMPYFAIGDYEYYNQICNKHLPITMDSQPETTARRHQRIIMFPVPFQGHINPMFQLANLLYSKGFSITILHTNFNAPKTSNYPHFTFKSILDNGHENERFSQSSLADFAQNFLFKQDAAEAFRDELELLLASVQDEQVSCLITDALWHFTQSVADSLNLPRLVLRTGSLYSTIVYSSIPLLDDRGYFKLDDSHLEEQVSEFPLLKVKDVKKIGIKSSKDPLAQLLGDMMKQIKASSGIIWNSFKELEETELERVPDDFPIPRFLITFPKYFTASSSSLLEQDQTIFPWLDQQPTKSVVYISFGSLSQVEEKEFLEIAHGLVYSKQTFLWVVRPEFVKGSTWVELLPDGFPGERGRVVEWAPQQEVLAHEATGAFWTHSGWNSTLESVCEGVPMICSSVLADQALNARYMSDVSRVAVYLENGLQREEIASAIRRIMVDEEGKEIRERARVLKQIADVSAMKGGSSNKSMESLIDYISSL</sequence>
<dbReference type="SUPFAM" id="SSF53756">
    <property type="entry name" value="UDP-Glycosyltransferase/glycogen phosphorylase"/>
    <property type="match status" value="1"/>
</dbReference>
<dbReference type="CDD" id="cd03784">
    <property type="entry name" value="GT1_Gtf-like"/>
    <property type="match status" value="1"/>
</dbReference>
<protein>
    <submittedName>
        <fullName evidence="3">UDP-glucuronosyl/UDP-glucosyltransferase</fullName>
    </submittedName>
</protein>
<comment type="similarity">
    <text evidence="1">Belongs to the UDP-glycosyltransferase family.</text>
</comment>
<dbReference type="GO" id="GO:0008194">
    <property type="term" value="F:UDP-glycosyltransferase activity"/>
    <property type="evidence" value="ECO:0000318"/>
    <property type="project" value="GO_Central"/>
</dbReference>
<organism evidence="3 4">
    <name type="scientific">Helianthus annuus</name>
    <name type="common">Common sunflower</name>
    <dbReference type="NCBI Taxonomy" id="4232"/>
    <lineage>
        <taxon>Eukaryota</taxon>
        <taxon>Viridiplantae</taxon>
        <taxon>Streptophyta</taxon>
        <taxon>Embryophyta</taxon>
        <taxon>Tracheophyta</taxon>
        <taxon>Spermatophyta</taxon>
        <taxon>Magnoliopsida</taxon>
        <taxon>eudicotyledons</taxon>
        <taxon>Gunneridae</taxon>
        <taxon>Pentapetalae</taxon>
        <taxon>asterids</taxon>
        <taxon>campanulids</taxon>
        <taxon>Asterales</taxon>
        <taxon>Asteraceae</taxon>
        <taxon>Asteroideae</taxon>
        <taxon>Heliantheae alliance</taxon>
        <taxon>Heliantheae</taxon>
        <taxon>Helianthus</taxon>
    </lineage>
</organism>
<dbReference type="Gene3D" id="3.40.50.2000">
    <property type="entry name" value="Glycogen Phosphorylase B"/>
    <property type="match status" value="2"/>
</dbReference>
<comment type="caution">
    <text evidence="3">The sequence shown here is derived from an EMBL/GenBank/DDBJ whole genome shotgun (WGS) entry which is preliminary data.</text>
</comment>
<dbReference type="AlphaFoldDB" id="A0A9K3IN94"/>
<dbReference type="InterPro" id="IPR002213">
    <property type="entry name" value="UDP_glucos_trans"/>
</dbReference>
<dbReference type="FunFam" id="3.40.50.2000:FF:000040">
    <property type="entry name" value="UDP-glycosyltransferase 76C1"/>
    <property type="match status" value="1"/>
</dbReference>
<dbReference type="FunFam" id="3.40.50.2000:FF:000120">
    <property type="entry name" value="UDP-glycosyltransferase 76C1"/>
    <property type="match status" value="1"/>
</dbReference>
<dbReference type="PANTHER" id="PTHR11926:SF1464">
    <property type="entry name" value="UDP-GLYCOSYLTRANSFERASE 76B1-LIKE"/>
    <property type="match status" value="1"/>
</dbReference>